<dbReference type="NCBIfam" id="TIGR04183">
    <property type="entry name" value="Por_Secre_tail"/>
    <property type="match status" value="1"/>
</dbReference>
<protein>
    <submittedName>
        <fullName evidence="3">T9SS type A sorting domain-containing protein</fullName>
    </submittedName>
</protein>
<feature type="region of interest" description="Disordered" evidence="1">
    <location>
        <begin position="1"/>
        <end position="31"/>
    </location>
</feature>
<comment type="caution">
    <text evidence="3">The sequence shown here is derived from an EMBL/GenBank/DDBJ whole genome shotgun (WGS) entry which is preliminary data.</text>
</comment>
<evidence type="ECO:0000313" key="4">
    <source>
        <dbReference type="Proteomes" id="UP000677244"/>
    </source>
</evidence>
<dbReference type="EMBL" id="JAGHKO010000011">
    <property type="protein sequence ID" value="MBO9203856.1"/>
    <property type="molecule type" value="Genomic_DNA"/>
</dbReference>
<evidence type="ECO:0000313" key="3">
    <source>
        <dbReference type="EMBL" id="MBO9203856.1"/>
    </source>
</evidence>
<feature type="domain" description="Secretion system C-terminal sorting" evidence="2">
    <location>
        <begin position="32"/>
        <end position="96"/>
    </location>
</feature>
<keyword evidence="4" id="KW-1185">Reference proteome</keyword>
<dbReference type="Pfam" id="PF18962">
    <property type="entry name" value="Por_Secre_tail"/>
    <property type="match status" value="1"/>
</dbReference>
<sequence length="99" mass="10559">MRTSEKGSAFSGAQKGHPIPGADSPVRNPSLVYPNPASGAFTVSSTGRFEYVITDQQGALVEKGIGENKTKVGLKLIPGVYFIKIFKGGSHEILKVIKR</sequence>
<evidence type="ECO:0000259" key="2">
    <source>
        <dbReference type="Pfam" id="PF18962"/>
    </source>
</evidence>
<organism evidence="3 4">
    <name type="scientific">Niastella soli</name>
    <dbReference type="NCBI Taxonomy" id="2821487"/>
    <lineage>
        <taxon>Bacteria</taxon>
        <taxon>Pseudomonadati</taxon>
        <taxon>Bacteroidota</taxon>
        <taxon>Chitinophagia</taxon>
        <taxon>Chitinophagales</taxon>
        <taxon>Chitinophagaceae</taxon>
        <taxon>Niastella</taxon>
    </lineage>
</organism>
<gene>
    <name evidence="3" type="ORF">J7I42_26465</name>
</gene>
<accession>A0ABS3Z112</accession>
<dbReference type="InterPro" id="IPR026444">
    <property type="entry name" value="Secre_tail"/>
</dbReference>
<dbReference type="Proteomes" id="UP000677244">
    <property type="component" value="Unassembled WGS sequence"/>
</dbReference>
<dbReference type="RefSeq" id="WP_209141907.1">
    <property type="nucleotide sequence ID" value="NZ_JAGHKO010000011.1"/>
</dbReference>
<name>A0ABS3Z112_9BACT</name>
<evidence type="ECO:0000256" key="1">
    <source>
        <dbReference type="SAM" id="MobiDB-lite"/>
    </source>
</evidence>
<proteinExistence type="predicted"/>
<reference evidence="3 4" key="1">
    <citation type="submission" date="2021-03" db="EMBL/GenBank/DDBJ databases">
        <title>Assistant Professor.</title>
        <authorList>
            <person name="Huq M.A."/>
        </authorList>
    </citation>
    <scope>NUCLEOTIDE SEQUENCE [LARGE SCALE GENOMIC DNA]</scope>
    <source>
        <strain evidence="3 4">MAH-29</strain>
    </source>
</reference>